<evidence type="ECO:0008006" key="3">
    <source>
        <dbReference type="Google" id="ProtNLM"/>
    </source>
</evidence>
<gene>
    <name evidence="1" type="ORF">AGR4A_Cc210050</name>
</gene>
<protein>
    <recommendedName>
        <fullName evidence="3">BrnT family toxin</fullName>
    </recommendedName>
</protein>
<sequence length="97" mass="11324">MEIVMKDFISFEWDENKRLINIEKHGIDFLRAAKVLSMPHLEKRSDQNGESRVLAICPETDTLIAIVYTMRGDVCRIISARAARQNERRTYRQLFPG</sequence>
<name>A0A822V096_AGRTU</name>
<comment type="caution">
    <text evidence="1">The sequence shown here is derived from an EMBL/GenBank/DDBJ whole genome shotgun (WGS) entry which is preliminary data.</text>
</comment>
<dbReference type="Proteomes" id="UP000192074">
    <property type="component" value="Unassembled WGS sequence"/>
</dbReference>
<dbReference type="EMBL" id="FCNL01000014">
    <property type="protein sequence ID" value="CVI16855.1"/>
    <property type="molecule type" value="Genomic_DNA"/>
</dbReference>
<dbReference type="InterPro" id="IPR007460">
    <property type="entry name" value="BrnT_toxin"/>
</dbReference>
<dbReference type="Gene3D" id="3.10.450.530">
    <property type="entry name" value="Ribonuclease toxin, BrnT, of type II toxin-antitoxin system"/>
    <property type="match status" value="1"/>
</dbReference>
<evidence type="ECO:0000313" key="1">
    <source>
        <dbReference type="EMBL" id="CVI16855.1"/>
    </source>
</evidence>
<evidence type="ECO:0000313" key="2">
    <source>
        <dbReference type="Proteomes" id="UP000192074"/>
    </source>
</evidence>
<proteinExistence type="predicted"/>
<dbReference type="AlphaFoldDB" id="A0A822V096"/>
<dbReference type="Pfam" id="PF04365">
    <property type="entry name" value="BrnT_toxin"/>
    <property type="match status" value="1"/>
</dbReference>
<accession>A0A822V096</accession>
<dbReference type="InterPro" id="IPR038573">
    <property type="entry name" value="BrnT_sf"/>
</dbReference>
<organism evidence="1 2">
    <name type="scientific">Agrobacterium tumefaciens str. B6</name>
    <dbReference type="NCBI Taxonomy" id="1183423"/>
    <lineage>
        <taxon>Bacteria</taxon>
        <taxon>Pseudomonadati</taxon>
        <taxon>Pseudomonadota</taxon>
        <taxon>Alphaproteobacteria</taxon>
        <taxon>Hyphomicrobiales</taxon>
        <taxon>Rhizobiaceae</taxon>
        <taxon>Rhizobium/Agrobacterium group</taxon>
        <taxon>Agrobacterium</taxon>
        <taxon>Agrobacterium tumefaciens complex</taxon>
    </lineage>
</organism>
<reference evidence="1 2" key="1">
    <citation type="submission" date="2016-01" db="EMBL/GenBank/DDBJ databases">
        <authorList>
            <person name="Regsiter A."/>
            <person name="william w."/>
        </authorList>
    </citation>
    <scope>NUCLEOTIDE SEQUENCE [LARGE SCALE GENOMIC DNA]</scope>
    <source>
        <strain evidence="1 2">B6</strain>
    </source>
</reference>